<name>A0A5P2ANG2_STRVZ</name>
<sequence>MTAAHRAPTGRPTRHPDPQEQEFTVSEGRLDLWLVRRPDETAGAVLDTSELDWAERHRAASFIRPADGLLYATAHVALRRLLGRYTGTLPQDIRFVREPCPGCGGAHGRPAVAPTPARPPLHFSLSHSSGVALVGVAAAPVGVDVERLPRQESVEICGEALHPDEQSELADATAEELKAALFGRIWTRKEAFLKGIGTGLSRSPAEDYLGADERRHPPGWTVLDIPCTATHSAAAAVRGAAPRSVNVRWLNGDWLRTHDTGGGADLSEPAVPALAC</sequence>
<dbReference type="GO" id="GO:0019878">
    <property type="term" value="P:lysine biosynthetic process via aminoadipic acid"/>
    <property type="evidence" value="ECO:0007669"/>
    <property type="project" value="TreeGrafter"/>
</dbReference>
<dbReference type="PANTHER" id="PTHR12215">
    <property type="entry name" value="PHOSPHOPANTETHEINE TRANSFERASE"/>
    <property type="match status" value="1"/>
</dbReference>
<reference evidence="5 6" key="1">
    <citation type="submission" date="2018-05" db="EMBL/GenBank/DDBJ databases">
        <title>Streptomyces venezuelae.</title>
        <authorList>
            <person name="Kim W."/>
            <person name="Lee N."/>
            <person name="Cho B.-K."/>
        </authorList>
    </citation>
    <scope>NUCLEOTIDE SEQUENCE [LARGE SCALE GENOMIC DNA]</scope>
    <source>
        <strain evidence="5 6">ATCC 15068</strain>
    </source>
</reference>
<dbReference type="SUPFAM" id="SSF56214">
    <property type="entry name" value="4'-phosphopantetheinyl transferase"/>
    <property type="match status" value="2"/>
</dbReference>
<dbReference type="GO" id="GO:0000287">
    <property type="term" value="F:magnesium ion binding"/>
    <property type="evidence" value="ECO:0007669"/>
    <property type="project" value="InterPro"/>
</dbReference>
<accession>A0A5P2ANG2</accession>
<dbReference type="InterPro" id="IPR050559">
    <property type="entry name" value="P-Pant_transferase_sf"/>
</dbReference>
<dbReference type="OrthoDB" id="190168at2"/>
<evidence type="ECO:0000313" key="5">
    <source>
        <dbReference type="EMBL" id="QES19377.1"/>
    </source>
</evidence>
<comment type="similarity">
    <text evidence="1">Belongs to the P-Pant transferase superfamily. Gsp/Sfp/HetI/AcpT family.</text>
</comment>
<evidence type="ECO:0000256" key="2">
    <source>
        <dbReference type="ARBA" id="ARBA00022679"/>
    </source>
</evidence>
<dbReference type="PANTHER" id="PTHR12215:SF10">
    <property type="entry name" value="L-AMINOADIPATE-SEMIALDEHYDE DEHYDROGENASE-PHOSPHOPANTETHEINYL TRANSFERASE"/>
    <property type="match status" value="1"/>
</dbReference>
<gene>
    <name evidence="5" type="ORF">DEJ46_09955</name>
</gene>
<evidence type="ECO:0000313" key="6">
    <source>
        <dbReference type="Proteomes" id="UP000324106"/>
    </source>
</evidence>
<dbReference type="RefSeq" id="WP_150265308.1">
    <property type="nucleotide sequence ID" value="NZ_CP029194.1"/>
</dbReference>
<dbReference type="Gene3D" id="3.90.470.20">
    <property type="entry name" value="4'-phosphopantetheinyl transferase domain"/>
    <property type="match status" value="1"/>
</dbReference>
<evidence type="ECO:0000256" key="3">
    <source>
        <dbReference type="SAM" id="MobiDB-lite"/>
    </source>
</evidence>
<protein>
    <submittedName>
        <fullName evidence="5">Phosphopantheine-transferase PgaX</fullName>
    </submittedName>
</protein>
<proteinExistence type="inferred from homology"/>
<evidence type="ECO:0000259" key="4">
    <source>
        <dbReference type="Pfam" id="PF01648"/>
    </source>
</evidence>
<organism evidence="5 6">
    <name type="scientific">Streptomyces venezuelae</name>
    <dbReference type="NCBI Taxonomy" id="54571"/>
    <lineage>
        <taxon>Bacteria</taxon>
        <taxon>Bacillati</taxon>
        <taxon>Actinomycetota</taxon>
        <taxon>Actinomycetes</taxon>
        <taxon>Kitasatosporales</taxon>
        <taxon>Streptomycetaceae</taxon>
        <taxon>Streptomyces</taxon>
    </lineage>
</organism>
<dbReference type="GO" id="GO:0005829">
    <property type="term" value="C:cytosol"/>
    <property type="evidence" value="ECO:0007669"/>
    <property type="project" value="TreeGrafter"/>
</dbReference>
<feature type="region of interest" description="Disordered" evidence="3">
    <location>
        <begin position="1"/>
        <end position="23"/>
    </location>
</feature>
<keyword evidence="2 5" id="KW-0808">Transferase</keyword>
<feature type="domain" description="4'-phosphopantetheinyl transferase" evidence="4">
    <location>
        <begin position="140"/>
        <end position="203"/>
    </location>
</feature>
<dbReference type="EMBL" id="CP029194">
    <property type="protein sequence ID" value="QES19377.1"/>
    <property type="molecule type" value="Genomic_DNA"/>
</dbReference>
<evidence type="ECO:0000256" key="1">
    <source>
        <dbReference type="ARBA" id="ARBA00010990"/>
    </source>
</evidence>
<dbReference type="AlphaFoldDB" id="A0A5P2ANG2"/>
<dbReference type="InterPro" id="IPR008278">
    <property type="entry name" value="4-PPantetheinyl_Trfase_dom"/>
</dbReference>
<dbReference type="GO" id="GO:0008897">
    <property type="term" value="F:holo-[acyl-carrier-protein] synthase activity"/>
    <property type="evidence" value="ECO:0007669"/>
    <property type="project" value="InterPro"/>
</dbReference>
<dbReference type="Pfam" id="PF01648">
    <property type="entry name" value="ACPS"/>
    <property type="match status" value="1"/>
</dbReference>
<dbReference type="Proteomes" id="UP000324106">
    <property type="component" value="Chromosome"/>
</dbReference>
<dbReference type="InterPro" id="IPR037143">
    <property type="entry name" value="4-PPantetheinyl_Trfase_dom_sf"/>
</dbReference>